<dbReference type="Proteomes" id="UP000054007">
    <property type="component" value="Unassembled WGS sequence"/>
</dbReference>
<reference evidence="2 3" key="1">
    <citation type="journal article" date="2015" name="Fungal Genet. Biol.">
        <title>Evolution of novel wood decay mechanisms in Agaricales revealed by the genome sequences of Fistulina hepatica and Cylindrobasidium torrendii.</title>
        <authorList>
            <person name="Floudas D."/>
            <person name="Held B.W."/>
            <person name="Riley R."/>
            <person name="Nagy L.G."/>
            <person name="Koehler G."/>
            <person name="Ransdell A.S."/>
            <person name="Younus H."/>
            <person name="Chow J."/>
            <person name="Chiniquy J."/>
            <person name="Lipzen A."/>
            <person name="Tritt A."/>
            <person name="Sun H."/>
            <person name="Haridas S."/>
            <person name="LaButti K."/>
            <person name="Ohm R.A."/>
            <person name="Kues U."/>
            <person name="Blanchette R.A."/>
            <person name="Grigoriev I.V."/>
            <person name="Minto R.E."/>
            <person name="Hibbett D.S."/>
        </authorList>
    </citation>
    <scope>NUCLEOTIDE SEQUENCE [LARGE SCALE GENOMIC DNA]</scope>
    <source>
        <strain evidence="2 3">FP15055 ss-10</strain>
    </source>
</reference>
<gene>
    <name evidence="2" type="ORF">CYLTODRAFT_381776</name>
</gene>
<dbReference type="Pfam" id="PF20263">
    <property type="entry name" value="LYRM2-like"/>
    <property type="match status" value="1"/>
</dbReference>
<evidence type="ECO:0000313" key="2">
    <source>
        <dbReference type="EMBL" id="KIY63754.1"/>
    </source>
</evidence>
<proteinExistence type="predicted"/>
<dbReference type="AlphaFoldDB" id="A0A0D7B0U0"/>
<dbReference type="EMBL" id="KN880675">
    <property type="protein sequence ID" value="KIY63754.1"/>
    <property type="molecule type" value="Genomic_DNA"/>
</dbReference>
<keyword evidence="3" id="KW-1185">Reference proteome</keyword>
<evidence type="ECO:0000259" key="1">
    <source>
        <dbReference type="Pfam" id="PF20263"/>
    </source>
</evidence>
<sequence length="352" mass="40714">MSLRLPFIHVRCLSTAPFADTATYRRRVVDLYRQYLREVNKLPQVYLRIFYQLKARDDAEALLETKENGKRPNLRGRKLKRITREVERVREANEGRSTEAWKHILEVAYGRKGKLHRELQEPFMTDPAQATPPPLIPANPKSRPPVYSPALVALITSGLTRDSAALSSKTYNMPVKRPDPTSSESIILGRNWKRRMVNAQWRHFCDHFNKTRFPLGLPDSTDESLLKAGVLENAVRIAGPRAKLAPLTRREIAKLRAEGKELPETPQERNDRHPSRWLRRRYQALLSRVPILEKRTKGYNVIIAQESLVTGDTSGRPLPKVDEVTQKWLDEVEGTLALPTRRMKRMKQKYEF</sequence>
<feature type="domain" description="LYR motif-containing protein Cup1-like N-terminal" evidence="1">
    <location>
        <begin position="31"/>
        <end position="118"/>
    </location>
</feature>
<accession>A0A0D7B0U0</accession>
<name>A0A0D7B0U0_9AGAR</name>
<organism evidence="2 3">
    <name type="scientific">Cylindrobasidium torrendii FP15055 ss-10</name>
    <dbReference type="NCBI Taxonomy" id="1314674"/>
    <lineage>
        <taxon>Eukaryota</taxon>
        <taxon>Fungi</taxon>
        <taxon>Dikarya</taxon>
        <taxon>Basidiomycota</taxon>
        <taxon>Agaricomycotina</taxon>
        <taxon>Agaricomycetes</taxon>
        <taxon>Agaricomycetidae</taxon>
        <taxon>Agaricales</taxon>
        <taxon>Marasmiineae</taxon>
        <taxon>Physalacriaceae</taxon>
        <taxon>Cylindrobasidium</taxon>
    </lineage>
</organism>
<dbReference type="OrthoDB" id="198652at2759"/>
<dbReference type="InterPro" id="IPR046896">
    <property type="entry name" value="Cup1-like_N"/>
</dbReference>
<evidence type="ECO:0000313" key="3">
    <source>
        <dbReference type="Proteomes" id="UP000054007"/>
    </source>
</evidence>
<protein>
    <recommendedName>
        <fullName evidence="1">LYR motif-containing protein Cup1-like N-terminal domain-containing protein</fullName>
    </recommendedName>
</protein>